<dbReference type="GeneID" id="58560926"/>
<dbReference type="AlphaFoldDB" id="A0A1W0D252"/>
<dbReference type="Proteomes" id="UP000192721">
    <property type="component" value="Unassembled WGS sequence"/>
</dbReference>
<keyword evidence="11" id="KW-0969">Cilium</keyword>
<dbReference type="GO" id="GO:0009425">
    <property type="term" value="C:bacterial-type flagellum basal body"/>
    <property type="evidence" value="ECO:0007669"/>
    <property type="project" value="UniProtKB-SubCell"/>
</dbReference>
<dbReference type="PANTHER" id="PTHR30065:SF8">
    <property type="entry name" value="FLAGELLAR BIOSYNTHETIC PROTEIN FLIR"/>
    <property type="match status" value="1"/>
</dbReference>
<keyword evidence="4 10" id="KW-1003">Cell membrane</keyword>
<feature type="transmembrane region" description="Helical" evidence="10">
    <location>
        <begin position="174"/>
        <end position="200"/>
    </location>
</feature>
<keyword evidence="11" id="KW-0966">Cell projection</keyword>
<dbReference type="PRINTS" id="PR00953">
    <property type="entry name" value="TYPE3IMRPROT"/>
</dbReference>
<keyword evidence="8 10" id="KW-0975">Bacterial flagellum</keyword>
<keyword evidence="5 10" id="KW-0812">Transmembrane</keyword>
<dbReference type="Pfam" id="PF01311">
    <property type="entry name" value="Bac_export_1"/>
    <property type="match status" value="1"/>
</dbReference>
<evidence type="ECO:0000256" key="7">
    <source>
        <dbReference type="ARBA" id="ARBA00023136"/>
    </source>
</evidence>
<dbReference type="InterPro" id="IPR002010">
    <property type="entry name" value="T3SS_IM_R"/>
</dbReference>
<feature type="transmembrane region" description="Helical" evidence="10">
    <location>
        <begin position="78"/>
        <end position="102"/>
    </location>
</feature>
<evidence type="ECO:0000256" key="6">
    <source>
        <dbReference type="ARBA" id="ARBA00022989"/>
    </source>
</evidence>
<accession>A0A1W0D252</accession>
<evidence type="ECO:0000256" key="2">
    <source>
        <dbReference type="ARBA" id="ARBA00009772"/>
    </source>
</evidence>
<reference evidence="11 12" key="1">
    <citation type="submission" date="2017-02" db="EMBL/GenBank/DDBJ databases">
        <title>Chromobacterium haemolyticum H5244.</title>
        <authorList>
            <person name="Gulvik C.A."/>
        </authorList>
    </citation>
    <scope>NUCLEOTIDE SEQUENCE [LARGE SCALE GENOMIC DNA]</scope>
    <source>
        <strain evidence="11 12">H5244</strain>
    </source>
</reference>
<keyword evidence="7 10" id="KW-0472">Membrane</keyword>
<evidence type="ECO:0000313" key="12">
    <source>
        <dbReference type="Proteomes" id="UP000192721"/>
    </source>
</evidence>
<dbReference type="RefSeq" id="WP_043633249.1">
    <property type="nucleotide sequence ID" value="NZ_AP019312.1"/>
</dbReference>
<feature type="transmembrane region" description="Helical" evidence="10">
    <location>
        <begin position="14"/>
        <end position="32"/>
    </location>
</feature>
<keyword evidence="11" id="KW-0282">Flagellum</keyword>
<evidence type="ECO:0000256" key="9">
    <source>
        <dbReference type="NCBIfam" id="TIGR01400"/>
    </source>
</evidence>
<feature type="transmembrane region" description="Helical" evidence="10">
    <location>
        <begin position="212"/>
        <end position="235"/>
    </location>
</feature>
<organism evidence="11 12">
    <name type="scientific">Chromobacterium haemolyticum</name>
    <dbReference type="NCBI Taxonomy" id="394935"/>
    <lineage>
        <taxon>Bacteria</taxon>
        <taxon>Pseudomonadati</taxon>
        <taxon>Pseudomonadota</taxon>
        <taxon>Betaproteobacteria</taxon>
        <taxon>Neisseriales</taxon>
        <taxon>Chromobacteriaceae</taxon>
        <taxon>Chromobacterium</taxon>
    </lineage>
</organism>
<evidence type="ECO:0000313" key="11">
    <source>
        <dbReference type="EMBL" id="OQS41086.1"/>
    </source>
</evidence>
<evidence type="ECO:0000256" key="5">
    <source>
        <dbReference type="ARBA" id="ARBA00022692"/>
    </source>
</evidence>
<evidence type="ECO:0000256" key="8">
    <source>
        <dbReference type="ARBA" id="ARBA00023143"/>
    </source>
</evidence>
<protein>
    <recommendedName>
        <fullName evidence="3 9">Flagellar biosynthetic protein FliR</fullName>
    </recommendedName>
</protein>
<dbReference type="NCBIfam" id="TIGR01400">
    <property type="entry name" value="fliR"/>
    <property type="match status" value="1"/>
</dbReference>
<name>A0A1W0D252_9NEIS</name>
<feature type="transmembrane region" description="Helical" evidence="10">
    <location>
        <begin position="128"/>
        <end position="154"/>
    </location>
</feature>
<feature type="transmembrane region" description="Helical" evidence="10">
    <location>
        <begin position="39"/>
        <end position="58"/>
    </location>
</feature>
<sequence length="259" mass="27076">MTGLYAQLLELIPAFWWPFCRLMAAFSVAPFIGEGMVPVRVRIGLALALSAATLPATLPLPKLDLFSLAGVAASIEQAVIGLVFGLAFQLVLAVLAVLGFLVSSQMALSMAVMNDPGNGNSSDVVSSLLYLLGAMIFFSLDGHLLLIQVVYASFQAWPVGGGVPAASLSMLAGGVAWVLSAAMLLALPAVFATFVVQAGVGMINRVAPSLNLFSLGFPLITLFGLGTLGLVARFIPQQYLNLNEQMLRLLGGMLRAGHG</sequence>
<comment type="subcellular location">
    <subcellularLocation>
        <location evidence="10">Cell membrane</location>
        <topology evidence="10">Multi-pass membrane protein</topology>
    </subcellularLocation>
    <subcellularLocation>
        <location evidence="10">Bacterial flagellum basal body</location>
    </subcellularLocation>
</comment>
<dbReference type="GO" id="GO:0005886">
    <property type="term" value="C:plasma membrane"/>
    <property type="evidence" value="ECO:0007669"/>
    <property type="project" value="UniProtKB-SubCell"/>
</dbReference>
<dbReference type="InterPro" id="IPR006303">
    <property type="entry name" value="FliR"/>
</dbReference>
<evidence type="ECO:0000256" key="3">
    <source>
        <dbReference type="ARBA" id="ARBA00021717"/>
    </source>
</evidence>
<dbReference type="EMBL" id="MUKV01000009">
    <property type="protein sequence ID" value="OQS41086.1"/>
    <property type="molecule type" value="Genomic_DNA"/>
</dbReference>
<comment type="function">
    <text evidence="1 10">Role in flagellar biosynthesis.</text>
</comment>
<dbReference type="GO" id="GO:0044780">
    <property type="term" value="P:bacterial-type flagellum assembly"/>
    <property type="evidence" value="ECO:0007669"/>
    <property type="project" value="UniProtKB-UniRule"/>
</dbReference>
<gene>
    <name evidence="11" type="ORF">B0T45_09690</name>
</gene>
<evidence type="ECO:0000256" key="4">
    <source>
        <dbReference type="ARBA" id="ARBA00022475"/>
    </source>
</evidence>
<proteinExistence type="inferred from homology"/>
<evidence type="ECO:0000256" key="10">
    <source>
        <dbReference type="RuleBase" id="RU362071"/>
    </source>
</evidence>
<dbReference type="GO" id="GO:0006605">
    <property type="term" value="P:protein targeting"/>
    <property type="evidence" value="ECO:0007669"/>
    <property type="project" value="UniProtKB-UniRule"/>
</dbReference>
<comment type="caution">
    <text evidence="11">The sequence shown here is derived from an EMBL/GenBank/DDBJ whole genome shotgun (WGS) entry which is preliminary data.</text>
</comment>
<evidence type="ECO:0000256" key="1">
    <source>
        <dbReference type="ARBA" id="ARBA00002578"/>
    </source>
</evidence>
<comment type="similarity">
    <text evidence="2 10">Belongs to the FliR/MopE/SpaR family.</text>
</comment>
<dbReference type="PANTHER" id="PTHR30065">
    <property type="entry name" value="FLAGELLAR BIOSYNTHETIC PROTEIN FLIR"/>
    <property type="match status" value="1"/>
</dbReference>
<keyword evidence="6 10" id="KW-1133">Transmembrane helix</keyword>